<dbReference type="SUPFAM" id="SSF55729">
    <property type="entry name" value="Acyl-CoA N-acyltransferases (Nat)"/>
    <property type="match status" value="1"/>
</dbReference>
<feature type="domain" description="N-acetyltransferase" evidence="1">
    <location>
        <begin position="63"/>
        <end position="224"/>
    </location>
</feature>
<comment type="caution">
    <text evidence="2">The sequence shown here is derived from an EMBL/GenBank/DDBJ whole genome shotgun (WGS) entry which is preliminary data.</text>
</comment>
<sequence>MTSTEASEPPLAQWSVELVPQDDEGMAFYLAHCRPFRLKMLQDEPSAYGSTFARESAFDDKVWRTRAINRRVRTFVAIRRHVDDEKQTTTTTTVLSSLSLWGPTFIEAEDRDDLISAAQAKRHAMETRENSQEEQRPLLKWDVAGMYTDKDSRREGIGATVLEAASQYAIRESEALGADCVVSLEITAANSGARTFYEKSGFKFLGVGDEGNLRFTRLMHGTDGIDE</sequence>
<gene>
    <name evidence="2" type="ORF">B0H63DRAFT_75116</name>
</gene>
<keyword evidence="3" id="KW-1185">Reference proteome</keyword>
<reference evidence="2" key="2">
    <citation type="submission" date="2023-06" db="EMBL/GenBank/DDBJ databases">
        <authorList>
            <consortium name="Lawrence Berkeley National Laboratory"/>
            <person name="Haridas S."/>
            <person name="Hensen N."/>
            <person name="Bonometti L."/>
            <person name="Westerberg I."/>
            <person name="Brannstrom I.O."/>
            <person name="Guillou S."/>
            <person name="Cros-Aarteil S."/>
            <person name="Calhoun S."/>
            <person name="Kuo A."/>
            <person name="Mondo S."/>
            <person name="Pangilinan J."/>
            <person name="Riley R."/>
            <person name="LaButti K."/>
            <person name="Andreopoulos B."/>
            <person name="Lipzen A."/>
            <person name="Chen C."/>
            <person name="Yanf M."/>
            <person name="Daum C."/>
            <person name="Ng V."/>
            <person name="Clum A."/>
            <person name="Steindorff A."/>
            <person name="Ohm R."/>
            <person name="Martin F."/>
            <person name="Silar P."/>
            <person name="Natvig D."/>
            <person name="Lalanne C."/>
            <person name="Gautier V."/>
            <person name="Ament-velasquez S.L."/>
            <person name="Kruys A."/>
            <person name="Hutchinson M.I."/>
            <person name="Powell A.J."/>
            <person name="Barry K."/>
            <person name="Miller A.N."/>
            <person name="Grigoriev I.V."/>
            <person name="Debuchy R."/>
            <person name="Gladieux P."/>
            <person name="Thoren M.H."/>
            <person name="Johannesson H."/>
        </authorList>
    </citation>
    <scope>NUCLEOTIDE SEQUENCE</scope>
    <source>
        <strain evidence="2">CBS 232.78</strain>
    </source>
</reference>
<dbReference type="AlphaFoldDB" id="A0AAE0K2A2"/>
<dbReference type="Pfam" id="PF13508">
    <property type="entry name" value="Acetyltransf_7"/>
    <property type="match status" value="1"/>
</dbReference>
<evidence type="ECO:0000259" key="1">
    <source>
        <dbReference type="PROSITE" id="PS51186"/>
    </source>
</evidence>
<dbReference type="Proteomes" id="UP001285441">
    <property type="component" value="Unassembled WGS sequence"/>
</dbReference>
<dbReference type="PROSITE" id="PS51186">
    <property type="entry name" value="GNAT"/>
    <property type="match status" value="1"/>
</dbReference>
<accession>A0AAE0K2A2</accession>
<organism evidence="2 3">
    <name type="scientific">Podospora didyma</name>
    <dbReference type="NCBI Taxonomy" id="330526"/>
    <lineage>
        <taxon>Eukaryota</taxon>
        <taxon>Fungi</taxon>
        <taxon>Dikarya</taxon>
        <taxon>Ascomycota</taxon>
        <taxon>Pezizomycotina</taxon>
        <taxon>Sordariomycetes</taxon>
        <taxon>Sordariomycetidae</taxon>
        <taxon>Sordariales</taxon>
        <taxon>Podosporaceae</taxon>
        <taxon>Podospora</taxon>
    </lineage>
</organism>
<dbReference type="GO" id="GO:0016747">
    <property type="term" value="F:acyltransferase activity, transferring groups other than amino-acyl groups"/>
    <property type="evidence" value="ECO:0007669"/>
    <property type="project" value="InterPro"/>
</dbReference>
<reference evidence="2" key="1">
    <citation type="journal article" date="2023" name="Mol. Phylogenet. Evol.">
        <title>Genome-scale phylogeny and comparative genomics of the fungal order Sordariales.</title>
        <authorList>
            <person name="Hensen N."/>
            <person name="Bonometti L."/>
            <person name="Westerberg I."/>
            <person name="Brannstrom I.O."/>
            <person name="Guillou S."/>
            <person name="Cros-Aarteil S."/>
            <person name="Calhoun S."/>
            <person name="Haridas S."/>
            <person name="Kuo A."/>
            <person name="Mondo S."/>
            <person name="Pangilinan J."/>
            <person name="Riley R."/>
            <person name="LaButti K."/>
            <person name="Andreopoulos B."/>
            <person name="Lipzen A."/>
            <person name="Chen C."/>
            <person name="Yan M."/>
            <person name="Daum C."/>
            <person name="Ng V."/>
            <person name="Clum A."/>
            <person name="Steindorff A."/>
            <person name="Ohm R.A."/>
            <person name="Martin F."/>
            <person name="Silar P."/>
            <person name="Natvig D.O."/>
            <person name="Lalanne C."/>
            <person name="Gautier V."/>
            <person name="Ament-Velasquez S.L."/>
            <person name="Kruys A."/>
            <person name="Hutchinson M.I."/>
            <person name="Powell A.J."/>
            <person name="Barry K."/>
            <person name="Miller A.N."/>
            <person name="Grigoriev I.V."/>
            <person name="Debuchy R."/>
            <person name="Gladieux P."/>
            <person name="Hiltunen Thoren M."/>
            <person name="Johannesson H."/>
        </authorList>
    </citation>
    <scope>NUCLEOTIDE SEQUENCE</scope>
    <source>
        <strain evidence="2">CBS 232.78</strain>
    </source>
</reference>
<dbReference type="Gene3D" id="3.40.630.30">
    <property type="match status" value="1"/>
</dbReference>
<evidence type="ECO:0000313" key="3">
    <source>
        <dbReference type="Proteomes" id="UP001285441"/>
    </source>
</evidence>
<dbReference type="InterPro" id="IPR016181">
    <property type="entry name" value="Acyl_CoA_acyltransferase"/>
</dbReference>
<dbReference type="InterPro" id="IPR000182">
    <property type="entry name" value="GNAT_dom"/>
</dbReference>
<evidence type="ECO:0000313" key="2">
    <source>
        <dbReference type="EMBL" id="KAK3368327.1"/>
    </source>
</evidence>
<protein>
    <recommendedName>
        <fullName evidence="1">N-acetyltransferase domain-containing protein</fullName>
    </recommendedName>
</protein>
<dbReference type="EMBL" id="JAULSW010000010">
    <property type="protein sequence ID" value="KAK3368327.1"/>
    <property type="molecule type" value="Genomic_DNA"/>
</dbReference>
<proteinExistence type="predicted"/>
<name>A0AAE0K2A2_9PEZI</name>